<dbReference type="GeneID" id="107937211"/>
<evidence type="ECO:0000256" key="2">
    <source>
        <dbReference type="PROSITE-ProRule" id="PRU00708"/>
    </source>
</evidence>
<feature type="repeat" description="PPR" evidence="2">
    <location>
        <begin position="430"/>
        <end position="464"/>
    </location>
</feature>
<dbReference type="RefSeq" id="XP_040966648.1">
    <property type="nucleotide sequence ID" value="XM_041110714.1"/>
</dbReference>
<dbReference type="InterPro" id="IPR046849">
    <property type="entry name" value="E2_motif"/>
</dbReference>
<protein>
    <submittedName>
        <fullName evidence="4">Pentatricopeptide repeat-containing protein At2g33680</fullName>
    </submittedName>
</protein>
<evidence type="ECO:0000313" key="3">
    <source>
        <dbReference type="Proteomes" id="UP000818029"/>
    </source>
</evidence>
<reference evidence="3" key="1">
    <citation type="journal article" date="2020" name="Nat. Genet.">
        <title>Genomic diversifications of five Gossypium allopolyploid species and their impact on cotton improvement.</title>
        <authorList>
            <person name="Chen Z.J."/>
            <person name="Sreedasyam A."/>
            <person name="Ando A."/>
            <person name="Song Q."/>
            <person name="De Santiago L.M."/>
            <person name="Hulse-Kemp A.M."/>
            <person name="Ding M."/>
            <person name="Ye W."/>
            <person name="Kirkbride R.C."/>
            <person name="Jenkins J."/>
            <person name="Plott C."/>
            <person name="Lovell J."/>
            <person name="Lin Y.M."/>
            <person name="Vaughn R."/>
            <person name="Liu B."/>
            <person name="Simpson S."/>
            <person name="Scheffler B.E."/>
            <person name="Wen L."/>
            <person name="Saski C.A."/>
            <person name="Grover C.E."/>
            <person name="Hu G."/>
            <person name="Conover J.L."/>
            <person name="Carlson J.W."/>
            <person name="Shu S."/>
            <person name="Boston L.B."/>
            <person name="Williams M."/>
            <person name="Peterson D.G."/>
            <person name="McGee K."/>
            <person name="Jones D.C."/>
            <person name="Wendel J.F."/>
            <person name="Stelly D.M."/>
            <person name="Grimwood J."/>
            <person name="Schmutz J."/>
        </authorList>
    </citation>
    <scope>NUCLEOTIDE SEQUENCE [LARGE SCALE GENOMIC DNA]</scope>
    <source>
        <strain evidence="3">cv. TM-1</strain>
    </source>
</reference>
<keyword evidence="1" id="KW-0677">Repeat</keyword>
<dbReference type="Pfam" id="PF20431">
    <property type="entry name" value="E_motif"/>
    <property type="match status" value="1"/>
</dbReference>
<dbReference type="Pfam" id="PF20430">
    <property type="entry name" value="Eplus_motif"/>
    <property type="match status" value="1"/>
</dbReference>
<gene>
    <name evidence="4" type="primary">LOC107937211</name>
</gene>
<dbReference type="Proteomes" id="UP000818029">
    <property type="component" value="Chromosome A01"/>
</dbReference>
<dbReference type="InterPro" id="IPR011990">
    <property type="entry name" value="TPR-like_helical_dom_sf"/>
</dbReference>
<dbReference type="Pfam" id="PF13041">
    <property type="entry name" value="PPR_2"/>
    <property type="match status" value="2"/>
</dbReference>
<dbReference type="Pfam" id="PF01535">
    <property type="entry name" value="PPR"/>
    <property type="match status" value="4"/>
</dbReference>
<proteinExistence type="predicted"/>
<evidence type="ECO:0000256" key="1">
    <source>
        <dbReference type="ARBA" id="ARBA00022737"/>
    </source>
</evidence>
<dbReference type="InterPro" id="IPR046960">
    <property type="entry name" value="PPR_At4g14850-like_plant"/>
</dbReference>
<organism evidence="3 4">
    <name type="scientific">Gossypium hirsutum</name>
    <name type="common">Upland cotton</name>
    <name type="synonym">Gossypium mexicanum</name>
    <dbReference type="NCBI Taxonomy" id="3635"/>
    <lineage>
        <taxon>Eukaryota</taxon>
        <taxon>Viridiplantae</taxon>
        <taxon>Streptophyta</taxon>
        <taxon>Embryophyta</taxon>
        <taxon>Tracheophyta</taxon>
        <taxon>Spermatophyta</taxon>
        <taxon>Magnoliopsida</taxon>
        <taxon>eudicotyledons</taxon>
        <taxon>Gunneridae</taxon>
        <taxon>Pentapetalae</taxon>
        <taxon>rosids</taxon>
        <taxon>malvids</taxon>
        <taxon>Malvales</taxon>
        <taxon>Malvaceae</taxon>
        <taxon>Malvoideae</taxon>
        <taxon>Gossypium</taxon>
    </lineage>
</organism>
<dbReference type="InterPro" id="IPR046848">
    <property type="entry name" value="E_motif"/>
</dbReference>
<evidence type="ECO:0000313" key="4">
    <source>
        <dbReference type="RefSeq" id="XP_040966648.1"/>
    </source>
</evidence>
<dbReference type="PANTHER" id="PTHR47926">
    <property type="entry name" value="PENTATRICOPEPTIDE REPEAT-CONTAINING PROTEIN"/>
    <property type="match status" value="1"/>
</dbReference>
<dbReference type="PROSITE" id="PS51375">
    <property type="entry name" value="PPR"/>
    <property type="match status" value="2"/>
</dbReference>
<dbReference type="Gene3D" id="1.25.40.10">
    <property type="entry name" value="Tetratricopeptide repeat domain"/>
    <property type="match status" value="4"/>
</dbReference>
<feature type="repeat" description="PPR" evidence="2">
    <location>
        <begin position="225"/>
        <end position="259"/>
    </location>
</feature>
<keyword evidence="3" id="KW-1185">Reference proteome</keyword>
<dbReference type="PANTHER" id="PTHR47926:SF347">
    <property type="entry name" value="PENTATRICOPEPTIDE REPEAT-CONTAINING PROTEIN"/>
    <property type="match status" value="1"/>
</dbReference>
<dbReference type="NCBIfam" id="TIGR00756">
    <property type="entry name" value="PPR"/>
    <property type="match status" value="3"/>
</dbReference>
<name>A0ABM3BHW2_GOSHI</name>
<sequence length="658" mass="72874">MEAAYGATVLLHPFKPQNPVFLTKAKLPVKAKYPSLKKVNCSISSISTNKELVLAEDWPHLLKLSIGSGNFLLGQAIHAFLIKSNSSNDVFQGNNLINFYTKSNELDDARKVFDEIPVRNTITWTTLIKGHLNNGDSESVFRIAHDMYFSGEKFNEHTCSVILQACSEEEDLIRGIEEGRQLHGLAVKYGVVNVTSLGNALITMYGKLGMVEDSERMFHSLSERNLISWTALISGYVRNGCSESAADIFLELFYHGIYCDPSCLVTVLDGCSECRNLDLGVQLHGFVIKSGYLCDANIVTALVDMYSKSDNLKSAKIVFDGFSSKSIALFNAILVGFIKTNRDDDDEDAMVLFRQLRFAGIKPDLVTFSRLLSLSANQACLVKGETLHAYTIKTGFESSLMVSNALITMYAKCGSIEGACQIFDGMHCRDSVSWNAMVSAYSIHGQGKAALRLFKEIKGEGFAVDEFTILAILQACCYTGLWHNGIHIFNEMESSYKINPLIEHYACMVDLLGRAGCLSEAMNLISNSRFRDSPLLWRTLVNVCKLQGDIDFAMLASKNLLDLSPEEAGSFILVSNTYAGSGMLDEALKVRTAMNDLKLSKQAGCSWIEIDNKVHCFVASDKDHPESSEIYAKLDQLMDEIKWKNCDINDPHSIGEIV</sequence>
<dbReference type="InterPro" id="IPR002885">
    <property type="entry name" value="PPR_rpt"/>
</dbReference>
<reference evidence="4" key="2">
    <citation type="submission" date="2025-08" db="UniProtKB">
        <authorList>
            <consortium name="RefSeq"/>
        </authorList>
    </citation>
    <scope>IDENTIFICATION</scope>
</reference>
<accession>A0ABM3BHW2</accession>